<dbReference type="OrthoDB" id="9795501at2"/>
<evidence type="ECO:0000313" key="2">
    <source>
        <dbReference type="EMBL" id="CAI47661.1"/>
    </source>
</evidence>
<dbReference type="SUPFAM" id="SSF51735">
    <property type="entry name" value="NAD(P)-binding Rossmann-fold domains"/>
    <property type="match status" value="1"/>
</dbReference>
<proteinExistence type="predicted"/>
<sequence length="345" mass="37866">MNKHAGPGLVLITGGAGYIGSVLTRRLLDKRVRVRVLDSRIFGDGLRDLADPGLENVQGDIRDADLFRTALRDVDVVVHLAAVANDPSFDLNPELGRSVNFECLDHVMRLSKEAGVRRFVYASSASVYGISDSPEVDESHPLVPITDYNRYKALGEEILFPLTDTSFETVALRAATVCGVSTRQRLDLTVNLLTAQAVGNREITVFGGAQYRPNVHIDDLVEVYQRLVLDDSLGALNGAPINVGNENLPVADIAKVIATRVTAKLGAEVTTTTTPTDDRRSYRLTSRRLHQLLGITPTRTVADASDDVTDAILDGRLPNPLTEARYYNVRWMKDPRSQDLLTYTP</sequence>
<accession>Q2MEW3</accession>
<dbReference type="Pfam" id="PF01370">
    <property type="entry name" value="Epimerase"/>
    <property type="match status" value="1"/>
</dbReference>
<evidence type="ECO:0000313" key="4">
    <source>
        <dbReference type="Proteomes" id="UP000184501"/>
    </source>
</evidence>
<keyword evidence="4" id="KW-1185">Reference proteome</keyword>
<dbReference type="Gene3D" id="3.40.50.720">
    <property type="entry name" value="NAD(P)-binding Rossmann-like Domain"/>
    <property type="match status" value="1"/>
</dbReference>
<feature type="domain" description="NAD-dependent epimerase/dehydratase" evidence="1">
    <location>
        <begin position="10"/>
        <end position="230"/>
    </location>
</feature>
<dbReference type="CDD" id="cd08946">
    <property type="entry name" value="SDR_e"/>
    <property type="match status" value="1"/>
</dbReference>
<dbReference type="PANTHER" id="PTHR43245:SF23">
    <property type="entry name" value="NAD(P)-BINDING DOMAIN-CONTAINING PROTEIN"/>
    <property type="match status" value="1"/>
</dbReference>
<gene>
    <name evidence="2" type="primary">aprD5</name>
    <name evidence="3" type="ORF">SAMN05444320_108243</name>
    <name evidence="2" type="ORF">ShinN01.26</name>
</gene>
<evidence type="ECO:0000313" key="3">
    <source>
        <dbReference type="EMBL" id="SHG38738.1"/>
    </source>
</evidence>
<dbReference type="AlphaFoldDB" id="Q2MEW3"/>
<dbReference type="EMBL" id="FQVN01000008">
    <property type="protein sequence ID" value="SHG38738.1"/>
    <property type="molecule type" value="Genomic_DNA"/>
</dbReference>
<dbReference type="InterPro" id="IPR036291">
    <property type="entry name" value="NAD(P)-bd_dom_sf"/>
</dbReference>
<dbReference type="InterPro" id="IPR050177">
    <property type="entry name" value="Lipid_A_modif_metabolic_enz"/>
</dbReference>
<evidence type="ECO:0000259" key="1">
    <source>
        <dbReference type="Pfam" id="PF01370"/>
    </source>
</evidence>
<organism evidence="2">
    <name type="scientific">Streptoalloteichus hindustanus</name>
    <dbReference type="NCBI Taxonomy" id="2017"/>
    <lineage>
        <taxon>Bacteria</taxon>
        <taxon>Bacillati</taxon>
        <taxon>Actinomycetota</taxon>
        <taxon>Actinomycetes</taxon>
        <taxon>Pseudonocardiales</taxon>
        <taxon>Pseudonocardiaceae</taxon>
        <taxon>Streptoalloteichus</taxon>
    </lineage>
</organism>
<dbReference type="EMBL" id="AJ875019">
    <property type="protein sequence ID" value="CAI47661.1"/>
    <property type="molecule type" value="Genomic_DNA"/>
</dbReference>
<dbReference type="InterPro" id="IPR001509">
    <property type="entry name" value="Epimerase_deHydtase"/>
</dbReference>
<reference evidence="3 4" key="2">
    <citation type="submission" date="2016-11" db="EMBL/GenBank/DDBJ databases">
        <authorList>
            <person name="Jaros S."/>
            <person name="Januszkiewicz K."/>
            <person name="Wedrychowicz H."/>
        </authorList>
    </citation>
    <scope>NUCLEOTIDE SEQUENCE [LARGE SCALE GENOMIC DNA]</scope>
    <source>
        <strain evidence="3 4">DSM 44523</strain>
    </source>
</reference>
<dbReference type="RefSeq" id="WP_073487295.1">
    <property type="nucleotide sequence ID" value="NZ_FQVN01000008.1"/>
</dbReference>
<reference evidence="2" key="1">
    <citation type="submission" date="2005-01" db="EMBL/GenBank/DDBJ databases">
        <title>Comparison of the "mixed" gene clusters for the biosynthesis of the aminoglycoside antibiotics apramycin (Streptoalloteichus hindustanus DSM 44523 and Streptomyces tenebrarius DSM 40477)and hygromycin B (Streptomyces hygroscopicus subsp. hygroscopicus DSM 40578), which contain genes related to both the biosynthesis of other aminoglycosides and cell-wall sugars.</title>
        <authorList>
            <person name="Aboshanab K.M."/>
            <person name="Schmidt-Beissner H."/>
            <person name="Wehmeier U.F."/>
            <person name="Welzel K."/>
            <person name="Vente A."/>
            <person name="Piepersberg W."/>
        </authorList>
    </citation>
    <scope>NUCLEOTIDE SEQUENCE</scope>
    <source>
        <strain evidence="2">Type strain:DSM 44523</strain>
    </source>
</reference>
<name>Q2MEW3_STRHI</name>
<dbReference type="PANTHER" id="PTHR43245">
    <property type="entry name" value="BIFUNCTIONAL POLYMYXIN RESISTANCE PROTEIN ARNA"/>
    <property type="match status" value="1"/>
</dbReference>
<dbReference type="Proteomes" id="UP000184501">
    <property type="component" value="Unassembled WGS sequence"/>
</dbReference>
<dbReference type="SMR" id="Q2MEW3"/>
<protein>
    <submittedName>
        <fullName evidence="3">Nucleoside-diphosphate-sugar epimerase</fullName>
    </submittedName>
    <submittedName>
        <fullName evidence="2">Putative epimerase/dehydratase</fullName>
    </submittedName>
</protein>
<dbReference type="STRING" id="2017.SAMN05444320_108243"/>